<evidence type="ECO:0008006" key="6">
    <source>
        <dbReference type="Google" id="ProtNLM"/>
    </source>
</evidence>
<evidence type="ECO:0000256" key="3">
    <source>
        <dbReference type="ARBA" id="ARBA00022927"/>
    </source>
</evidence>
<dbReference type="InterPro" id="IPR007681">
    <property type="entry name" value="Mog1"/>
</dbReference>
<evidence type="ECO:0000313" key="4">
    <source>
        <dbReference type="EMBL" id="KAL0071573.1"/>
    </source>
</evidence>
<dbReference type="Proteomes" id="UP001437256">
    <property type="component" value="Unassembled WGS sequence"/>
</dbReference>
<comment type="caution">
    <text evidence="4">The sequence shown here is derived from an EMBL/GenBank/DDBJ whole genome shotgun (WGS) entry which is preliminary data.</text>
</comment>
<gene>
    <name evidence="4" type="ORF">AAF712_001430</name>
</gene>
<dbReference type="Pfam" id="PF04603">
    <property type="entry name" value="Mog1"/>
    <property type="match status" value="1"/>
</dbReference>
<dbReference type="Gene3D" id="3.40.1000.10">
    <property type="entry name" value="Mog1/PsbP, alpha/beta/alpha sandwich"/>
    <property type="match status" value="1"/>
</dbReference>
<keyword evidence="5" id="KW-1185">Reference proteome</keyword>
<comment type="similarity">
    <text evidence="1">Belongs to the MOG1 family.</text>
</comment>
<accession>A0ABR3ADC0</accession>
<keyword evidence="2" id="KW-0813">Transport</keyword>
<evidence type="ECO:0000256" key="1">
    <source>
        <dbReference type="ARBA" id="ARBA00010307"/>
    </source>
</evidence>
<name>A0ABR3ADC0_9AGAR</name>
<reference evidence="4 5" key="1">
    <citation type="submission" date="2024-05" db="EMBL/GenBank/DDBJ databases">
        <title>A draft genome resource for the thread blight pathogen Marasmius tenuissimus strain MS-2.</title>
        <authorList>
            <person name="Yulfo-Soto G.E."/>
            <person name="Baruah I.K."/>
            <person name="Amoako-Attah I."/>
            <person name="Bukari Y."/>
            <person name="Meinhardt L.W."/>
            <person name="Bailey B.A."/>
            <person name="Cohen S.P."/>
        </authorList>
    </citation>
    <scope>NUCLEOTIDE SEQUENCE [LARGE SCALE GENOMIC DNA]</scope>
    <source>
        <strain evidence="4 5">MS-2</strain>
    </source>
</reference>
<keyword evidence="3" id="KW-0653">Protein transport</keyword>
<dbReference type="PANTHER" id="PTHR15837">
    <property type="entry name" value="RAN GUANINE NUCLEOTIDE RELEASE FACTOR"/>
    <property type="match status" value="1"/>
</dbReference>
<dbReference type="EMBL" id="JBBXMP010000003">
    <property type="protein sequence ID" value="KAL0071573.1"/>
    <property type="molecule type" value="Genomic_DNA"/>
</dbReference>
<organism evidence="4 5">
    <name type="scientific">Marasmius tenuissimus</name>
    <dbReference type="NCBI Taxonomy" id="585030"/>
    <lineage>
        <taxon>Eukaryota</taxon>
        <taxon>Fungi</taxon>
        <taxon>Dikarya</taxon>
        <taxon>Basidiomycota</taxon>
        <taxon>Agaricomycotina</taxon>
        <taxon>Agaricomycetes</taxon>
        <taxon>Agaricomycetidae</taxon>
        <taxon>Agaricales</taxon>
        <taxon>Marasmiineae</taxon>
        <taxon>Marasmiaceae</taxon>
        <taxon>Marasmius</taxon>
    </lineage>
</organism>
<sequence>MSLNLFGGTITANGPSGLLDASDIRQVPDTQEVFLFPNSSVSIIVEILERVQPSDYEEAVKFHFGSLAHDNNATSEKVDSVSVIPNDRGDKTPSAIVLSGMQSVSKYNRTQVDEVRILMALYRVEEKPIDLVVTFNVPLTSADGGAIDAQGLKAVEQQFDTFIRSLKIVDFGLFA</sequence>
<dbReference type="InterPro" id="IPR016123">
    <property type="entry name" value="Mog1/PsbP_a/b/a-sand"/>
</dbReference>
<evidence type="ECO:0000256" key="2">
    <source>
        <dbReference type="ARBA" id="ARBA00022448"/>
    </source>
</evidence>
<dbReference type="SUPFAM" id="SSF55724">
    <property type="entry name" value="Mog1p/PsbP-like"/>
    <property type="match status" value="1"/>
</dbReference>
<proteinExistence type="inferred from homology"/>
<protein>
    <recommendedName>
        <fullName evidence="6">Ran guanine nucleotide release factor</fullName>
    </recommendedName>
</protein>
<evidence type="ECO:0000313" key="5">
    <source>
        <dbReference type="Proteomes" id="UP001437256"/>
    </source>
</evidence>
<dbReference type="PANTHER" id="PTHR15837:SF0">
    <property type="entry name" value="RAN GUANINE NUCLEOTIDE RELEASE FACTOR"/>
    <property type="match status" value="1"/>
</dbReference>